<evidence type="ECO:0000313" key="3">
    <source>
        <dbReference type="EMBL" id="TRM10327.1"/>
    </source>
</evidence>
<gene>
    <name evidence="2" type="ORF">FFL34_04485</name>
    <name evidence="3" type="ORF">FH966_00550</name>
</gene>
<dbReference type="PANTHER" id="PTHR33442:SF1">
    <property type="entry name" value="TRANS-3-HYDROXY-L-PROLINE DEHYDRATASE"/>
    <property type="match status" value="1"/>
</dbReference>
<name>A0A549YEP9_9BACI</name>
<dbReference type="PANTHER" id="PTHR33442">
    <property type="entry name" value="TRANS-3-HYDROXY-L-PROLINE DEHYDRATASE"/>
    <property type="match status" value="1"/>
</dbReference>
<protein>
    <submittedName>
        <fullName evidence="3">Proline racemase</fullName>
    </submittedName>
</protein>
<evidence type="ECO:0000256" key="1">
    <source>
        <dbReference type="ARBA" id="ARBA00007529"/>
    </source>
</evidence>
<dbReference type="Proteomes" id="UP000306980">
    <property type="component" value="Unassembled WGS sequence"/>
</dbReference>
<dbReference type="Pfam" id="PF05544">
    <property type="entry name" value="Pro_racemase"/>
    <property type="match status" value="1"/>
</dbReference>
<accession>A0A549YEP9</accession>
<comment type="similarity">
    <text evidence="1">Belongs to the proline racemase family.</text>
</comment>
<evidence type="ECO:0000313" key="2">
    <source>
        <dbReference type="EMBL" id="TMN21449.1"/>
    </source>
</evidence>
<dbReference type="InterPro" id="IPR008794">
    <property type="entry name" value="Pro_racemase_fam"/>
</dbReference>
<dbReference type="GO" id="GO:0047580">
    <property type="term" value="F:4-hydroxyproline epimerase activity"/>
    <property type="evidence" value="ECO:0007669"/>
    <property type="project" value="TreeGrafter"/>
</dbReference>
<evidence type="ECO:0000313" key="4">
    <source>
        <dbReference type="Proteomes" id="UP000306980"/>
    </source>
</evidence>
<dbReference type="Proteomes" id="UP000319280">
    <property type="component" value="Unassembled WGS sequence"/>
</dbReference>
<sequence length="336" mass="36916">MEKLDIHRFISTVDLHVAGEPLRIITGGLPAIKGNTQPERRAYCMEHLDGLRKTLMNEPRGHHGMYGCIITPPASEHADFGVLFLHNEGWSTMCGHGIIAVVTMVVETGQFDVQDGRRKFIIDSPAGEVIAYATCEEQKVVSVAFENVPSFVYEKDYPVKVNGQSVPVDIAFGGAFYAIVDSVKLNLQLNKNDLTQMQSLGMEIKHYIEANLDVQHPLQGDLRDIYGVIFSGEPSNESADLKNVTIFADHQIDRSPCGTGTSARAATLFARGELDKGEAFLHESITGGVFQSEVLRESKVQHYDAIVPKVAGTAEITGFHQFVIDARDAMPEGFLL</sequence>
<dbReference type="EMBL" id="VJMZ01000001">
    <property type="protein sequence ID" value="TRM10327.1"/>
    <property type="molecule type" value="Genomic_DNA"/>
</dbReference>
<dbReference type="AlphaFoldDB" id="A0A549YEP9"/>
<dbReference type="OrthoDB" id="181267at2"/>
<keyword evidence="5" id="KW-1185">Reference proteome</keyword>
<proteinExistence type="inferred from homology"/>
<accession>A0A5S3QIA6</accession>
<reference evidence="2 4" key="1">
    <citation type="submission" date="2019-05" db="EMBL/GenBank/DDBJ databases">
        <title>Genomic analysis of Lentibacillus sp. NKC220-2.</title>
        <authorList>
            <person name="Oh Y.J."/>
        </authorList>
    </citation>
    <scope>NUCLEOTIDE SEQUENCE [LARGE SCALE GENOMIC DNA]</scope>
    <source>
        <strain evidence="2 4">NKC220-2</strain>
    </source>
</reference>
<dbReference type="FunFam" id="3.10.310.10:FF:000003">
    <property type="entry name" value="Proline racemase"/>
    <property type="match status" value="1"/>
</dbReference>
<dbReference type="Gene3D" id="3.10.310.10">
    <property type="entry name" value="Diaminopimelate Epimerase, Chain A, domain 1"/>
    <property type="match status" value="2"/>
</dbReference>
<dbReference type="SFLD" id="SFLDS00028">
    <property type="entry name" value="Proline_Racemase"/>
    <property type="match status" value="1"/>
</dbReference>
<evidence type="ECO:0000313" key="5">
    <source>
        <dbReference type="Proteomes" id="UP000319280"/>
    </source>
</evidence>
<comment type="caution">
    <text evidence="3">The sequence shown here is derived from an EMBL/GenBank/DDBJ whole genome shotgun (WGS) entry which is preliminary data.</text>
</comment>
<dbReference type="SUPFAM" id="SSF54506">
    <property type="entry name" value="Diaminopimelate epimerase-like"/>
    <property type="match status" value="1"/>
</dbReference>
<dbReference type="EMBL" id="VCIA01000001">
    <property type="protein sequence ID" value="TMN21449.1"/>
    <property type="molecule type" value="Genomic_DNA"/>
</dbReference>
<organism evidence="3 5">
    <name type="scientific">Lentibacillus cibarius</name>
    <dbReference type="NCBI Taxonomy" id="2583219"/>
    <lineage>
        <taxon>Bacteria</taxon>
        <taxon>Bacillati</taxon>
        <taxon>Bacillota</taxon>
        <taxon>Bacilli</taxon>
        <taxon>Bacillales</taxon>
        <taxon>Bacillaceae</taxon>
        <taxon>Lentibacillus</taxon>
    </lineage>
</organism>
<dbReference type="PIRSF" id="PIRSF029792">
    <property type="entry name" value="Pro_racemase"/>
    <property type="match status" value="1"/>
</dbReference>
<reference evidence="3 5" key="2">
    <citation type="submission" date="2019-07" db="EMBL/GenBank/DDBJ databases">
        <title>Genomic analysis of Lentibacillus sp. NKC851-2.</title>
        <authorList>
            <person name="Oh Y.J."/>
        </authorList>
    </citation>
    <scope>NUCLEOTIDE SEQUENCE [LARGE SCALE GENOMIC DNA]</scope>
    <source>
        <strain evidence="3 5">NKC851-2</strain>
    </source>
</reference>